<dbReference type="Pfam" id="PF04548">
    <property type="entry name" value="AIG1"/>
    <property type="match status" value="1"/>
</dbReference>
<dbReference type="Proteomes" id="UP001558613">
    <property type="component" value="Unassembled WGS sequence"/>
</dbReference>
<dbReference type="Gene3D" id="3.40.50.300">
    <property type="entry name" value="P-loop containing nucleotide triphosphate hydrolases"/>
    <property type="match status" value="1"/>
</dbReference>
<gene>
    <name evidence="6" type="ORF">QQF64_002947</name>
</gene>
<keyword evidence="4" id="KW-1133">Transmembrane helix</keyword>
<evidence type="ECO:0000256" key="2">
    <source>
        <dbReference type="ARBA" id="ARBA00022741"/>
    </source>
</evidence>
<feature type="domain" description="AIG1-type G" evidence="5">
    <location>
        <begin position="43"/>
        <end position="242"/>
    </location>
</feature>
<protein>
    <recommendedName>
        <fullName evidence="5">AIG1-type G domain-containing protein</fullName>
    </recommendedName>
</protein>
<dbReference type="CDD" id="cd01852">
    <property type="entry name" value="AIG1"/>
    <property type="match status" value="1"/>
</dbReference>
<evidence type="ECO:0000259" key="5">
    <source>
        <dbReference type="PROSITE" id="PS51720"/>
    </source>
</evidence>
<dbReference type="SUPFAM" id="SSF52540">
    <property type="entry name" value="P-loop containing nucleoside triphosphate hydrolases"/>
    <property type="match status" value="1"/>
</dbReference>
<evidence type="ECO:0000313" key="6">
    <source>
        <dbReference type="EMBL" id="KAL1267272.1"/>
    </source>
</evidence>
<keyword evidence="7" id="KW-1185">Reference proteome</keyword>
<accession>A0ABR3MRK5</accession>
<comment type="caution">
    <text evidence="6">The sequence shown here is derived from an EMBL/GenBank/DDBJ whole genome shotgun (WGS) entry which is preliminary data.</text>
</comment>
<feature type="transmembrane region" description="Helical" evidence="4">
    <location>
        <begin position="253"/>
        <end position="274"/>
    </location>
</feature>
<proteinExistence type="inferred from homology"/>
<dbReference type="InterPro" id="IPR027417">
    <property type="entry name" value="P-loop_NTPase"/>
</dbReference>
<dbReference type="PROSITE" id="PS51720">
    <property type="entry name" value="G_AIG1"/>
    <property type="match status" value="1"/>
</dbReference>
<organism evidence="6 7">
    <name type="scientific">Cirrhinus molitorella</name>
    <name type="common">mud carp</name>
    <dbReference type="NCBI Taxonomy" id="172907"/>
    <lineage>
        <taxon>Eukaryota</taxon>
        <taxon>Metazoa</taxon>
        <taxon>Chordata</taxon>
        <taxon>Craniata</taxon>
        <taxon>Vertebrata</taxon>
        <taxon>Euteleostomi</taxon>
        <taxon>Actinopterygii</taxon>
        <taxon>Neopterygii</taxon>
        <taxon>Teleostei</taxon>
        <taxon>Ostariophysi</taxon>
        <taxon>Cypriniformes</taxon>
        <taxon>Cyprinidae</taxon>
        <taxon>Labeoninae</taxon>
        <taxon>Labeonini</taxon>
        <taxon>Cirrhinus</taxon>
    </lineage>
</organism>
<dbReference type="PANTHER" id="PTHR10903:SF188">
    <property type="entry name" value="GTPASE IMAP FAMILY MEMBER 2-LIKE-RELATED"/>
    <property type="match status" value="1"/>
</dbReference>
<keyword evidence="2" id="KW-0547">Nucleotide-binding</keyword>
<dbReference type="InterPro" id="IPR045058">
    <property type="entry name" value="GIMA/IAN/Toc"/>
</dbReference>
<reference evidence="6 7" key="1">
    <citation type="submission" date="2023-09" db="EMBL/GenBank/DDBJ databases">
        <authorList>
            <person name="Wang M."/>
        </authorList>
    </citation>
    <scope>NUCLEOTIDE SEQUENCE [LARGE SCALE GENOMIC DNA]</scope>
    <source>
        <strain evidence="6">GT-2023</strain>
        <tissue evidence="6">Liver</tissue>
    </source>
</reference>
<evidence type="ECO:0000256" key="4">
    <source>
        <dbReference type="SAM" id="Phobius"/>
    </source>
</evidence>
<feature type="transmembrane region" description="Helical" evidence="4">
    <location>
        <begin position="280"/>
        <end position="300"/>
    </location>
</feature>
<dbReference type="PANTHER" id="PTHR10903">
    <property type="entry name" value="GTPASE, IMAP FAMILY MEMBER-RELATED"/>
    <property type="match status" value="1"/>
</dbReference>
<keyword evidence="4" id="KW-0472">Membrane</keyword>
<dbReference type="InterPro" id="IPR006703">
    <property type="entry name" value="G_AIG1"/>
</dbReference>
<name>A0ABR3MRK5_9TELE</name>
<dbReference type="EMBL" id="JAYMGO010000010">
    <property type="protein sequence ID" value="KAL1267272.1"/>
    <property type="molecule type" value="Genomic_DNA"/>
</dbReference>
<comment type="similarity">
    <text evidence="1">Belongs to the TRAFAC class TrmE-Era-EngA-EngB-Septin-like GTPase superfamily. AIG1/Toc34/Toc159-like paraseptin GTPase family. IAN subfamily.</text>
</comment>
<evidence type="ECO:0000256" key="1">
    <source>
        <dbReference type="ARBA" id="ARBA00008535"/>
    </source>
</evidence>
<keyword evidence="4" id="KW-0812">Transmembrane</keyword>
<keyword evidence="3" id="KW-0342">GTP-binding</keyword>
<sequence length="666" mass="72360">MRPSHSYENLATIPLDIIEDFSNEGVKEKSYGMRNKNTYHISNEDLRIVMVGKTGVGKSATGNTILKDKLFKEELSLESVTKTCQKHQNIVECRNISVIDTPGLFDTSISEEKLKKEIGKCVKMSVPGPHVFLLVIRLDVRFTDEEINTVTLIQNTFGKDAKRYTIILFTRGDLFQKASIKDIVTRNKQIKELVSQCGGRYHIFNNTDKDPAQVSKLLKKIYMMVEQNGGQHYTNEMYEKAQRKIMMKKVQDAALVGASVAGAGAAVAGGAVLVAATGGVALPVALMAGGAALTGGSALYSPTIYANLPSLYRSSQFLIHGSWIPSCRSTPLAQTKTYSEIGLLFLKDRPNNPHPVDLLIDCVPPSKSLGPASVLIQVRYPKPPPPRLIHTLHSPDLQSLIAVDLTDTGVGATTHLTNKINTCPAATVNALTASLPDQKAISSNGPWLAFSVLSKTRASTSAEPITNHDYSNCTQHLSTLLQPQTQRFRLPLGIPSPSLVTSPRCLAILFATQAAGRIQQFNQGTYWGTLDAELYCRIFAARSSLSCELCGAPSHPASICTVITPLNLQSSSSRKSSVFNRLSSAAPPPPIIPKPLDIRPTVNIPTPKSIDKRGRPILYQGGRMVCNNFNHLGCSLSNCRLLHVCSFCGGAHARNSCPHNPTTLPQ</sequence>
<evidence type="ECO:0000256" key="3">
    <source>
        <dbReference type="ARBA" id="ARBA00023134"/>
    </source>
</evidence>
<evidence type="ECO:0000313" key="7">
    <source>
        <dbReference type="Proteomes" id="UP001558613"/>
    </source>
</evidence>